<evidence type="ECO:0000313" key="2">
    <source>
        <dbReference type="Proteomes" id="UP000315082"/>
    </source>
</evidence>
<gene>
    <name evidence="1" type="ORF">Poly24_30540</name>
</gene>
<dbReference type="AlphaFoldDB" id="A0A518JUW8"/>
<sequence length="48" mass="5802">MQFEDWQNDGGRMMLRDESFCPHHSVSVRCGNVIRVADRFWQKDFQKI</sequence>
<keyword evidence="2" id="KW-1185">Reference proteome</keyword>
<dbReference type="EMBL" id="CP036348">
    <property type="protein sequence ID" value="QDV69339.1"/>
    <property type="molecule type" value="Genomic_DNA"/>
</dbReference>
<dbReference type="Proteomes" id="UP000315082">
    <property type="component" value="Chromosome"/>
</dbReference>
<reference evidence="1 2" key="1">
    <citation type="submission" date="2019-02" db="EMBL/GenBank/DDBJ databases">
        <title>Deep-cultivation of Planctomycetes and their phenomic and genomic characterization uncovers novel biology.</title>
        <authorList>
            <person name="Wiegand S."/>
            <person name="Jogler M."/>
            <person name="Boedeker C."/>
            <person name="Pinto D."/>
            <person name="Vollmers J."/>
            <person name="Rivas-Marin E."/>
            <person name="Kohn T."/>
            <person name="Peeters S.H."/>
            <person name="Heuer A."/>
            <person name="Rast P."/>
            <person name="Oberbeckmann S."/>
            <person name="Bunk B."/>
            <person name="Jeske O."/>
            <person name="Meyerdierks A."/>
            <person name="Storesund J.E."/>
            <person name="Kallscheuer N."/>
            <person name="Luecker S."/>
            <person name="Lage O.M."/>
            <person name="Pohl T."/>
            <person name="Merkel B.J."/>
            <person name="Hornburger P."/>
            <person name="Mueller R.-W."/>
            <person name="Bruemmer F."/>
            <person name="Labrenz M."/>
            <person name="Spormann A.M."/>
            <person name="Op den Camp H."/>
            <person name="Overmann J."/>
            <person name="Amann R."/>
            <person name="Jetten M.S.M."/>
            <person name="Mascher T."/>
            <person name="Medema M.H."/>
            <person name="Devos D.P."/>
            <person name="Kaster A.-K."/>
            <person name="Ovreas L."/>
            <person name="Rohde M."/>
            <person name="Galperin M.Y."/>
            <person name="Jogler C."/>
        </authorList>
    </citation>
    <scope>NUCLEOTIDE SEQUENCE [LARGE SCALE GENOMIC DNA]</scope>
    <source>
        <strain evidence="1 2">Poly24</strain>
    </source>
</reference>
<proteinExistence type="predicted"/>
<organism evidence="1 2">
    <name type="scientific">Rosistilla carotiformis</name>
    <dbReference type="NCBI Taxonomy" id="2528017"/>
    <lineage>
        <taxon>Bacteria</taxon>
        <taxon>Pseudomonadati</taxon>
        <taxon>Planctomycetota</taxon>
        <taxon>Planctomycetia</taxon>
        <taxon>Pirellulales</taxon>
        <taxon>Pirellulaceae</taxon>
        <taxon>Rosistilla</taxon>
    </lineage>
</organism>
<name>A0A518JUW8_9BACT</name>
<protein>
    <submittedName>
        <fullName evidence="1">Uncharacterized protein</fullName>
    </submittedName>
</protein>
<dbReference type="KEGG" id="rcf:Poly24_30540"/>
<accession>A0A518JUW8</accession>
<evidence type="ECO:0000313" key="1">
    <source>
        <dbReference type="EMBL" id="QDV69339.1"/>
    </source>
</evidence>